<evidence type="ECO:0008006" key="4">
    <source>
        <dbReference type="Google" id="ProtNLM"/>
    </source>
</evidence>
<protein>
    <recommendedName>
        <fullName evidence="4">DNA alkylation repair protein</fullName>
    </recommendedName>
</protein>
<proteinExistence type="predicted"/>
<dbReference type="EMBL" id="BMVG01000031">
    <property type="protein sequence ID" value="GHE12023.1"/>
    <property type="molecule type" value="Genomic_DNA"/>
</dbReference>
<evidence type="ECO:0000313" key="2">
    <source>
        <dbReference type="EMBL" id="GHE12023.1"/>
    </source>
</evidence>
<dbReference type="AlphaFoldDB" id="A0A918YPP7"/>
<feature type="compositionally biased region" description="Low complexity" evidence="1">
    <location>
        <begin position="365"/>
        <end position="377"/>
    </location>
</feature>
<dbReference type="Gene3D" id="1.25.40.290">
    <property type="entry name" value="ARM repeat domains"/>
    <property type="match status" value="1"/>
</dbReference>
<dbReference type="SUPFAM" id="SSF48371">
    <property type="entry name" value="ARM repeat"/>
    <property type="match status" value="1"/>
</dbReference>
<evidence type="ECO:0000313" key="3">
    <source>
        <dbReference type="Proteomes" id="UP000655443"/>
    </source>
</evidence>
<feature type="region of interest" description="Disordered" evidence="1">
    <location>
        <begin position="347"/>
        <end position="386"/>
    </location>
</feature>
<dbReference type="Proteomes" id="UP000655443">
    <property type="component" value="Unassembled WGS sequence"/>
</dbReference>
<reference evidence="2" key="2">
    <citation type="submission" date="2020-09" db="EMBL/GenBank/DDBJ databases">
        <authorList>
            <person name="Sun Q."/>
            <person name="Ohkuma M."/>
        </authorList>
    </citation>
    <scope>NUCLEOTIDE SEQUENCE</scope>
    <source>
        <strain evidence="2">JCM 4714</strain>
    </source>
</reference>
<reference evidence="2" key="1">
    <citation type="journal article" date="2014" name="Int. J. Syst. Evol. Microbiol.">
        <title>Complete genome sequence of Corynebacterium casei LMG S-19264T (=DSM 44701T), isolated from a smear-ripened cheese.</title>
        <authorList>
            <consortium name="US DOE Joint Genome Institute (JGI-PGF)"/>
            <person name="Walter F."/>
            <person name="Albersmeier A."/>
            <person name="Kalinowski J."/>
            <person name="Ruckert C."/>
        </authorList>
    </citation>
    <scope>NUCLEOTIDE SEQUENCE</scope>
    <source>
        <strain evidence="2">JCM 4714</strain>
    </source>
</reference>
<name>A0A918YPP7_9ACTN</name>
<organism evidence="2 3">
    <name type="scientific">Streptomyces alanosinicus</name>
    <dbReference type="NCBI Taxonomy" id="68171"/>
    <lineage>
        <taxon>Bacteria</taxon>
        <taxon>Bacillati</taxon>
        <taxon>Actinomycetota</taxon>
        <taxon>Actinomycetes</taxon>
        <taxon>Kitasatosporales</taxon>
        <taxon>Streptomycetaceae</taxon>
        <taxon>Streptomyces</taxon>
    </lineage>
</organism>
<dbReference type="InterPro" id="IPR016024">
    <property type="entry name" value="ARM-type_fold"/>
</dbReference>
<dbReference type="RefSeq" id="WP_229882222.1">
    <property type="nucleotide sequence ID" value="NZ_BMVG01000031.1"/>
</dbReference>
<accession>A0A918YPP7</accession>
<comment type="caution">
    <text evidence="2">The sequence shown here is derived from an EMBL/GenBank/DDBJ whole genome shotgun (WGS) entry which is preliminary data.</text>
</comment>
<evidence type="ECO:0000256" key="1">
    <source>
        <dbReference type="SAM" id="MobiDB-lite"/>
    </source>
</evidence>
<keyword evidence="3" id="KW-1185">Reference proteome</keyword>
<sequence length="409" mass="45039">MTVKVPLKESALNAERIARIGREVHSVCPEFDADGFARSVMADLPGLELKDRITRTSEGLHAYLPVTGPEALEVLLRSLPPTPEAAGVTTDFGLHIYSPHSDYVSRYLRTAEHLDQALAALARLTRYFSAEVAARHFLASFPDETMKAVQTWSRDEDHRVRRLASEATRPRLPWAPRIALPTGAALPVLDQLYTDTSSYVRTSVANHLHDLSTDQPELVLATLQRWKESGRATGQHMTFIAREALRSRLKKGWPEAYAFLGYAHDAPVELTPLTMERNQLSDGDTLSFSAALTSTAPGPVHVMFVISTTTQTGRPREKAYFLHRGTTEPGRELHLAKNHVLRSTATWKVSPGPTPLPSRSTVAASLPSPSRSSTPDSHSGRFLISNPCRRTVADIRRGVGQPCPLSPPD</sequence>
<gene>
    <name evidence="2" type="ORF">GCM10010339_73870</name>
</gene>